<protein>
    <submittedName>
        <fullName evidence="7">Putative catalytically inactive chitinase-like lectin</fullName>
    </submittedName>
</protein>
<dbReference type="GO" id="GO:0005576">
    <property type="term" value="C:extracellular region"/>
    <property type="evidence" value="ECO:0007669"/>
    <property type="project" value="TreeGrafter"/>
</dbReference>
<dbReference type="AlphaFoldDB" id="A0A0C9SE27"/>
<dbReference type="Gene3D" id="3.20.20.80">
    <property type="entry name" value="Glycosidases"/>
    <property type="match status" value="1"/>
</dbReference>
<evidence type="ECO:0000256" key="1">
    <source>
        <dbReference type="ARBA" id="ARBA00022801"/>
    </source>
</evidence>
<dbReference type="InterPro" id="IPR001223">
    <property type="entry name" value="Glyco_hydro18_cat"/>
</dbReference>
<evidence type="ECO:0000256" key="4">
    <source>
        <dbReference type="RuleBase" id="RU004453"/>
    </source>
</evidence>
<evidence type="ECO:0000313" key="7">
    <source>
        <dbReference type="EMBL" id="JAG92417.1"/>
    </source>
</evidence>
<evidence type="ECO:0000259" key="6">
    <source>
        <dbReference type="PROSITE" id="PS51910"/>
    </source>
</evidence>
<keyword evidence="5" id="KW-0732">Signal</keyword>
<accession>A0A0C9SE27</accession>
<comment type="similarity">
    <text evidence="4">Belongs to the glycosyl hydrolase 18 family.</text>
</comment>
<keyword evidence="2 3" id="KW-0326">Glycosidase</keyword>
<feature type="domain" description="GH18" evidence="6">
    <location>
        <begin position="40"/>
        <end position="189"/>
    </location>
</feature>
<feature type="non-terminal residue" evidence="7">
    <location>
        <position position="189"/>
    </location>
</feature>
<dbReference type="GO" id="GO:0005975">
    <property type="term" value="P:carbohydrate metabolic process"/>
    <property type="evidence" value="ECO:0007669"/>
    <property type="project" value="InterPro"/>
</dbReference>
<dbReference type="PROSITE" id="PS01095">
    <property type="entry name" value="GH18_1"/>
    <property type="match status" value="1"/>
</dbReference>
<sequence length="189" mass="21076">MRLSSRLYKKRLFPPVLCIALIASQCLRDAACEWPTGSPFKHICYLTSPKNSSSALPFERVDVKLCSHIILGFATVSPRYSIDLAPLGGEQALTAFAALRRRNPKIKLMISVGGGAGDRNFKEMVAKTARRYRFIDSARSALEAAGLDGLDLDWEFPRIFDAVPFARLIKEMSRQFRKTADRPLILSVA</sequence>
<dbReference type="PROSITE" id="PS51910">
    <property type="entry name" value="GH18_2"/>
    <property type="match status" value="1"/>
</dbReference>
<dbReference type="InterPro" id="IPR017853">
    <property type="entry name" value="GH"/>
</dbReference>
<keyword evidence="7" id="KW-0430">Lectin</keyword>
<evidence type="ECO:0000256" key="2">
    <source>
        <dbReference type="ARBA" id="ARBA00023295"/>
    </source>
</evidence>
<dbReference type="GO" id="GO:0008061">
    <property type="term" value="F:chitin binding"/>
    <property type="evidence" value="ECO:0007669"/>
    <property type="project" value="TreeGrafter"/>
</dbReference>
<dbReference type="SUPFAM" id="SSF51445">
    <property type="entry name" value="(Trans)glycosidases"/>
    <property type="match status" value="1"/>
</dbReference>
<keyword evidence="1 3" id="KW-0378">Hydrolase</keyword>
<dbReference type="GO" id="GO:0004568">
    <property type="term" value="F:chitinase activity"/>
    <property type="evidence" value="ECO:0007669"/>
    <property type="project" value="UniProtKB-ARBA"/>
</dbReference>
<proteinExistence type="evidence at transcript level"/>
<feature type="chain" id="PRO_5002219813" evidence="5">
    <location>
        <begin position="33"/>
        <end position="189"/>
    </location>
</feature>
<dbReference type="InterPro" id="IPR001579">
    <property type="entry name" value="Glyco_hydro_18_chit_AS"/>
</dbReference>
<dbReference type="PANTHER" id="PTHR11177">
    <property type="entry name" value="CHITINASE"/>
    <property type="match status" value="1"/>
</dbReference>
<feature type="signal peptide" evidence="5">
    <location>
        <begin position="1"/>
        <end position="32"/>
    </location>
</feature>
<dbReference type="EMBL" id="GBZX01000323">
    <property type="protein sequence ID" value="JAG92417.1"/>
    <property type="molecule type" value="mRNA"/>
</dbReference>
<evidence type="ECO:0000256" key="3">
    <source>
        <dbReference type="RuleBase" id="RU000489"/>
    </source>
</evidence>
<dbReference type="InterPro" id="IPR050314">
    <property type="entry name" value="Glycosyl_Hydrlase_18"/>
</dbReference>
<reference evidence="7" key="1">
    <citation type="journal article" date="2015" name="PLoS ONE">
        <title>An Insight into the Sialome of the Lone Star Tick, Amblyomma americanum, with a Glimpse on Its Time Dependent Gene Expression.</title>
        <authorList>
            <person name="Karim S."/>
            <person name="Ribeiro J.M."/>
        </authorList>
    </citation>
    <scope>NUCLEOTIDE SEQUENCE</scope>
    <source>
        <tissue evidence="7">Salivary gland</tissue>
    </source>
</reference>
<dbReference type="GO" id="GO:0006032">
    <property type="term" value="P:chitin catabolic process"/>
    <property type="evidence" value="ECO:0007669"/>
    <property type="project" value="TreeGrafter"/>
</dbReference>
<evidence type="ECO:0000256" key="5">
    <source>
        <dbReference type="SAM" id="SignalP"/>
    </source>
</evidence>
<organism evidence="7">
    <name type="scientific">Amblyomma americanum</name>
    <name type="common">Lone star tick</name>
    <dbReference type="NCBI Taxonomy" id="6943"/>
    <lineage>
        <taxon>Eukaryota</taxon>
        <taxon>Metazoa</taxon>
        <taxon>Ecdysozoa</taxon>
        <taxon>Arthropoda</taxon>
        <taxon>Chelicerata</taxon>
        <taxon>Arachnida</taxon>
        <taxon>Acari</taxon>
        <taxon>Parasitiformes</taxon>
        <taxon>Ixodida</taxon>
        <taxon>Ixodoidea</taxon>
        <taxon>Ixodidae</taxon>
        <taxon>Amblyomminae</taxon>
        <taxon>Amblyomma</taxon>
    </lineage>
</organism>
<name>A0A0C9SE27_AMBAM</name>
<dbReference type="Pfam" id="PF00704">
    <property type="entry name" value="Glyco_hydro_18"/>
    <property type="match status" value="1"/>
</dbReference>
<dbReference type="GO" id="GO:0030246">
    <property type="term" value="F:carbohydrate binding"/>
    <property type="evidence" value="ECO:0007669"/>
    <property type="project" value="UniProtKB-KW"/>
</dbReference>
<dbReference type="PANTHER" id="PTHR11177:SF390">
    <property type="entry name" value="CHITINASE 11"/>
    <property type="match status" value="1"/>
</dbReference>